<dbReference type="InterPro" id="IPR029044">
    <property type="entry name" value="Nucleotide-diphossugar_trans"/>
</dbReference>
<dbReference type="CDD" id="cd00761">
    <property type="entry name" value="Glyco_tranf_GTA_type"/>
    <property type="match status" value="1"/>
</dbReference>
<sequence>MPKVSIIIATRNAAKYLERAIRSCLNQNFGDYEVIVVDDGSGDNIKPIARLFGNRINVITLMRAASGCGLPSNAGIRASKSPFIVRVDADDYISEHMLYIEYLYLTLNRDMDAVACDYNVIDENENVISRHNCEEEPIACGIMFRKDRLIDVGLYDEALQRDEEKELMSRFVKKHKVYRIPLPLYRYYKHEGSLSSR</sequence>
<organism evidence="2">
    <name type="scientific">viral metagenome</name>
    <dbReference type="NCBI Taxonomy" id="1070528"/>
    <lineage>
        <taxon>unclassified sequences</taxon>
        <taxon>metagenomes</taxon>
        <taxon>organismal metagenomes</taxon>
    </lineage>
</organism>
<dbReference type="SUPFAM" id="SSF53448">
    <property type="entry name" value="Nucleotide-diphospho-sugar transferases"/>
    <property type="match status" value="1"/>
</dbReference>
<evidence type="ECO:0000313" key="2">
    <source>
        <dbReference type="EMBL" id="QJI01844.1"/>
    </source>
</evidence>
<protein>
    <submittedName>
        <fullName evidence="2">Putative glycosyltransferase</fullName>
    </submittedName>
</protein>
<dbReference type="Gene3D" id="3.90.550.10">
    <property type="entry name" value="Spore Coat Polysaccharide Biosynthesis Protein SpsA, Chain A"/>
    <property type="match status" value="1"/>
</dbReference>
<keyword evidence="2" id="KW-0808">Transferase</keyword>
<dbReference type="PANTHER" id="PTHR22916">
    <property type="entry name" value="GLYCOSYLTRANSFERASE"/>
    <property type="match status" value="1"/>
</dbReference>
<name>A0A6M3XYH4_9ZZZZ</name>
<feature type="domain" description="Glycosyltransferase 2-like" evidence="1">
    <location>
        <begin position="5"/>
        <end position="134"/>
    </location>
</feature>
<gene>
    <name evidence="2" type="ORF">TM448B02816_0006</name>
</gene>
<accession>A0A6M3XYH4</accession>
<dbReference type="Pfam" id="PF00535">
    <property type="entry name" value="Glycos_transf_2"/>
    <property type="match status" value="1"/>
</dbReference>
<proteinExistence type="predicted"/>
<evidence type="ECO:0000259" key="1">
    <source>
        <dbReference type="Pfam" id="PF00535"/>
    </source>
</evidence>
<dbReference type="AlphaFoldDB" id="A0A6M3XYH4"/>
<dbReference type="InterPro" id="IPR001173">
    <property type="entry name" value="Glyco_trans_2-like"/>
</dbReference>
<dbReference type="GO" id="GO:0016740">
    <property type="term" value="F:transferase activity"/>
    <property type="evidence" value="ECO:0007669"/>
    <property type="project" value="UniProtKB-KW"/>
</dbReference>
<dbReference type="EMBL" id="MT144955">
    <property type="protein sequence ID" value="QJI01844.1"/>
    <property type="molecule type" value="Genomic_DNA"/>
</dbReference>
<reference evidence="2" key="1">
    <citation type="submission" date="2020-03" db="EMBL/GenBank/DDBJ databases">
        <title>The deep terrestrial virosphere.</title>
        <authorList>
            <person name="Holmfeldt K."/>
            <person name="Nilsson E."/>
            <person name="Simone D."/>
            <person name="Lopez-Fernandez M."/>
            <person name="Wu X."/>
            <person name="de Brujin I."/>
            <person name="Lundin D."/>
            <person name="Andersson A."/>
            <person name="Bertilsson S."/>
            <person name="Dopson M."/>
        </authorList>
    </citation>
    <scope>NUCLEOTIDE SEQUENCE</scope>
    <source>
        <strain evidence="2">TM448B02816</strain>
    </source>
</reference>